<proteinExistence type="predicted"/>
<reference evidence="2" key="1">
    <citation type="journal article" date="2011" name="Nature">
        <title>Genome sequence and analysis of the tuber crop potato.</title>
        <authorList>
            <consortium name="The Potato Genome Sequencing Consortium"/>
        </authorList>
    </citation>
    <scope>NUCLEOTIDE SEQUENCE [LARGE SCALE GENOMIC DNA]</scope>
    <source>
        <strain evidence="2">cv. DM1-3 516 R44</strain>
    </source>
</reference>
<organism evidence="1 2">
    <name type="scientific">Solanum tuberosum</name>
    <name type="common">Potato</name>
    <dbReference type="NCBI Taxonomy" id="4113"/>
    <lineage>
        <taxon>Eukaryota</taxon>
        <taxon>Viridiplantae</taxon>
        <taxon>Streptophyta</taxon>
        <taxon>Embryophyta</taxon>
        <taxon>Tracheophyta</taxon>
        <taxon>Spermatophyta</taxon>
        <taxon>Magnoliopsida</taxon>
        <taxon>eudicotyledons</taxon>
        <taxon>Gunneridae</taxon>
        <taxon>Pentapetalae</taxon>
        <taxon>asterids</taxon>
        <taxon>lamiids</taxon>
        <taxon>Solanales</taxon>
        <taxon>Solanaceae</taxon>
        <taxon>Solanoideae</taxon>
        <taxon>Solaneae</taxon>
        <taxon>Solanum</taxon>
    </lineage>
</organism>
<dbReference type="PANTHER" id="PTHR34482">
    <property type="entry name" value="DNA DAMAGE-INDUCIBLE PROTEIN 1-LIKE"/>
    <property type="match status" value="1"/>
</dbReference>
<accession>M1DBK6</accession>
<dbReference type="EnsemblPlants" id="PGSC0003DMT400086364">
    <property type="protein sequence ID" value="PGSC0003DMT400086364"/>
    <property type="gene ID" value="PGSC0003DMG400035935"/>
</dbReference>
<keyword evidence="2" id="KW-1185">Reference proteome</keyword>
<dbReference type="AlphaFoldDB" id="M1DBK6"/>
<dbReference type="PANTHER" id="PTHR34482:SF57">
    <property type="entry name" value="RETROTRANSPOSON GAG DOMAIN-CONTAINING PROTEIN"/>
    <property type="match status" value="1"/>
</dbReference>
<name>M1DBK6_SOLTU</name>
<dbReference type="PaxDb" id="4113-PGSC0003DMT400086364"/>
<dbReference type="Proteomes" id="UP000011115">
    <property type="component" value="Unassembled WGS sequence"/>
</dbReference>
<protein>
    <submittedName>
        <fullName evidence="1">Gag-pol polyprotein</fullName>
    </submittedName>
</protein>
<sequence length="124" mass="13934">MLIRDMNIERFMIHVHQVEEDKLKDRAQFCAKSNWVAPSSTSASAPKNKGDFRNQNSQNFRAWLTQSQGSVVQGPYLTPTRAKCGSNYRGACCDGSYGYFKCGQACHFMRECPNNKQDNSNGGI</sequence>
<evidence type="ECO:0000313" key="2">
    <source>
        <dbReference type="Proteomes" id="UP000011115"/>
    </source>
</evidence>
<dbReference type="Gramene" id="PGSC0003DMT400086364">
    <property type="protein sequence ID" value="PGSC0003DMT400086364"/>
    <property type="gene ID" value="PGSC0003DMG400035935"/>
</dbReference>
<dbReference type="InParanoid" id="M1DBK6"/>
<reference evidence="1" key="2">
    <citation type="submission" date="2015-06" db="UniProtKB">
        <authorList>
            <consortium name="EnsemblPlants"/>
        </authorList>
    </citation>
    <scope>IDENTIFICATION</scope>
    <source>
        <strain evidence="1">DM1-3 516 R44</strain>
    </source>
</reference>
<evidence type="ECO:0000313" key="1">
    <source>
        <dbReference type="EnsemblPlants" id="PGSC0003DMT400086364"/>
    </source>
</evidence>
<dbReference type="HOGENOM" id="CLU_043741_0_2_1"/>